<comment type="caution">
    <text evidence="2">The sequence shown here is derived from an EMBL/GenBank/DDBJ whole genome shotgun (WGS) entry which is preliminary data.</text>
</comment>
<evidence type="ECO:0000313" key="3">
    <source>
        <dbReference type="Proteomes" id="UP001162483"/>
    </source>
</evidence>
<dbReference type="Proteomes" id="UP001162483">
    <property type="component" value="Unassembled WGS sequence"/>
</dbReference>
<evidence type="ECO:0000256" key="1">
    <source>
        <dbReference type="SAM" id="MobiDB-lite"/>
    </source>
</evidence>
<accession>A0ABN9CVL5</accession>
<feature type="region of interest" description="Disordered" evidence="1">
    <location>
        <begin position="13"/>
        <end position="50"/>
    </location>
</feature>
<protein>
    <submittedName>
        <fullName evidence="2">Uncharacterized protein</fullName>
    </submittedName>
</protein>
<gene>
    <name evidence="2" type="ORF">SPARVUS_LOCUS5703116</name>
</gene>
<feature type="non-terminal residue" evidence="2">
    <location>
        <position position="63"/>
    </location>
</feature>
<keyword evidence="3" id="KW-1185">Reference proteome</keyword>
<organism evidence="2 3">
    <name type="scientific">Staurois parvus</name>
    <dbReference type="NCBI Taxonomy" id="386267"/>
    <lineage>
        <taxon>Eukaryota</taxon>
        <taxon>Metazoa</taxon>
        <taxon>Chordata</taxon>
        <taxon>Craniata</taxon>
        <taxon>Vertebrata</taxon>
        <taxon>Euteleostomi</taxon>
        <taxon>Amphibia</taxon>
        <taxon>Batrachia</taxon>
        <taxon>Anura</taxon>
        <taxon>Neobatrachia</taxon>
        <taxon>Ranoidea</taxon>
        <taxon>Ranidae</taxon>
        <taxon>Staurois</taxon>
    </lineage>
</organism>
<proteinExistence type="predicted"/>
<reference evidence="2" key="1">
    <citation type="submission" date="2023-05" db="EMBL/GenBank/DDBJ databases">
        <authorList>
            <person name="Stuckert A."/>
        </authorList>
    </citation>
    <scope>NUCLEOTIDE SEQUENCE</scope>
</reference>
<dbReference type="EMBL" id="CATNWA010012294">
    <property type="protein sequence ID" value="CAI9563146.1"/>
    <property type="molecule type" value="Genomic_DNA"/>
</dbReference>
<name>A0ABN9CVL5_9NEOB</name>
<sequence length="63" mass="7200">MRMYGVMEEFSEGHKDMMEPPNIPGTHQRDVPSSVFPGDSTQEGHTIPLPLLQGWWDGEHLEH</sequence>
<evidence type="ECO:0000313" key="2">
    <source>
        <dbReference type="EMBL" id="CAI9563146.1"/>
    </source>
</evidence>